<reference evidence="11" key="1">
    <citation type="journal article" date="2016" name="Stand. Genomic Sci.">
        <title>Complete genome sequence of Methanospirillum hungatei type strain JF1.</title>
        <authorList>
            <person name="Gunsalus R.P."/>
            <person name="Cook L.E."/>
            <person name="Crable B."/>
            <person name="Rohlin L."/>
            <person name="McDonald E."/>
            <person name="Mouttaki H."/>
            <person name="Sieber J.R."/>
            <person name="Poweleit N."/>
            <person name="Zhou H."/>
            <person name="Lapidus A.L."/>
            <person name="Daligault H.E."/>
            <person name="Land M."/>
            <person name="Gilna P."/>
            <person name="Ivanova N."/>
            <person name="Kyrpides N."/>
            <person name="Culley D.E."/>
            <person name="McInerney M.J."/>
        </authorList>
    </citation>
    <scope>NUCLEOTIDE SEQUENCE [LARGE SCALE GENOMIC DNA]</scope>
    <source>
        <strain evidence="11">ATCC 27890 / DSM 864 / NBRC 100397 / JF-1</strain>
    </source>
</reference>
<dbReference type="Gene3D" id="3.40.50.200">
    <property type="entry name" value="Peptidase S8/S53 domain"/>
    <property type="match status" value="1"/>
</dbReference>
<dbReference type="PROSITE" id="PS51892">
    <property type="entry name" value="SUBTILASE"/>
    <property type="match status" value="1"/>
</dbReference>
<gene>
    <name evidence="10" type="ordered locus">Mhun_0486</name>
</gene>
<dbReference type="InterPro" id="IPR034204">
    <property type="entry name" value="PfSUB1-like_cat_dom"/>
</dbReference>
<evidence type="ECO:0000256" key="6">
    <source>
        <dbReference type="RuleBase" id="RU003355"/>
    </source>
</evidence>
<dbReference type="InterPro" id="IPR050131">
    <property type="entry name" value="Peptidase_S8_subtilisin-like"/>
</dbReference>
<dbReference type="PRINTS" id="PR00723">
    <property type="entry name" value="SUBTILISIN"/>
</dbReference>
<dbReference type="InterPro" id="IPR015500">
    <property type="entry name" value="Peptidase_S8_subtilisin-rel"/>
</dbReference>
<keyword evidence="2 5" id="KW-0645">Protease</keyword>
<evidence type="ECO:0000256" key="2">
    <source>
        <dbReference type="ARBA" id="ARBA00022670"/>
    </source>
</evidence>
<dbReference type="eggNOG" id="arCOG00702">
    <property type="taxonomic scope" value="Archaea"/>
</dbReference>
<proteinExistence type="inferred from homology"/>
<dbReference type="GO" id="GO:0006508">
    <property type="term" value="P:proteolysis"/>
    <property type="evidence" value="ECO:0007669"/>
    <property type="project" value="UniProtKB-KW"/>
</dbReference>
<dbReference type="InterPro" id="IPR023828">
    <property type="entry name" value="Peptidase_S8_Ser-AS"/>
</dbReference>
<protein>
    <submittedName>
        <fullName evidence="10">Peptidase S8 and S53, subtilisin, kexin, sedolisin</fullName>
    </submittedName>
</protein>
<dbReference type="InterPro" id="IPR000209">
    <property type="entry name" value="Peptidase_S8/S53_dom"/>
</dbReference>
<evidence type="ECO:0000256" key="4">
    <source>
        <dbReference type="ARBA" id="ARBA00022825"/>
    </source>
</evidence>
<dbReference type="KEGG" id="mhu:Mhun_0486"/>
<dbReference type="PROSITE" id="PS00136">
    <property type="entry name" value="SUBTILASE_ASP"/>
    <property type="match status" value="1"/>
</dbReference>
<dbReference type="AlphaFoldDB" id="Q2FLP8"/>
<organism evidence="10 11">
    <name type="scientific">Methanospirillum hungatei JF-1 (strain ATCC 27890 / DSM 864 / NBRC 100397 / JF-1)</name>
    <dbReference type="NCBI Taxonomy" id="323259"/>
    <lineage>
        <taxon>Archaea</taxon>
        <taxon>Methanobacteriati</taxon>
        <taxon>Methanobacteriota</taxon>
        <taxon>Stenosarchaea group</taxon>
        <taxon>Methanomicrobia</taxon>
        <taxon>Methanomicrobiales</taxon>
        <taxon>Methanospirillaceae</taxon>
        <taxon>Methanospirillum</taxon>
    </lineage>
</organism>
<sequence length="742" mass="77921">MNFSEKNILYAGIGISILLCLLIPSVCAGPSDNWFPDNRWIQQISGQNYQNTIQISEEHAPDRLIVRYKPESMKSQSAMMSVQAMAHAEAGSRVVRDLSTSGVVGMQVVQVTGTSLTRAMEIYETNPDVLYVEPDYRISLSPIEKTGTSAPIQAQSFRAAGTGWPNDPGYSQLWGLENTGQTPFYGKTGADIKAPLAWGATTGSSSVVIALIDTGVDYSHPDLSSNIWQNPGEYSNGADDDGNGYIDDIRGWNFVSKNNDPMDDNGHGTHCAGTMAAVGNNGIGVTGVSWNTKIMPLKFLDSKGSGYTSDAISAILYATQKGVPIISCSFSGPGESLALKEAIDSSSALFICAAGNAGANSDITPQYPAAYPSSQIISVAASTYHDTLATFSNYGTSSVDLAAPGVSIYSTTKAGGYSYLNGTSMAVPYVTGTAALLKARNPSISTPQMKSKILGSCDVLASLSGKVATGGRLNAAKALDVSIPTPTPTITPVPTVTHTPTPSPTPTFTPVPTVTRTPTPSPTPTFTQIPTVTRTPTPSPTPTFTPVPTVTRTPTPSPTPTFTPSPTQGPVPPCGVYKKDIQSGFLRQGQAAVYGYYIPVDGRSKIEWSLTVRGTCGAGQGIATAAKTGGLKDNNNACAGSSVFDLYVCRDCNPQNSRCYANYYAYGPNAYTSITKPASGSTYFVMIYARSGNGIYDLQMNSYKCTGNTPIIVASAEQGMQMAGTDSGASPASIPVPTAEFV</sequence>
<dbReference type="STRING" id="323259.Mhun_0486"/>
<feature type="compositionally biased region" description="Pro residues" evidence="7">
    <location>
        <begin position="555"/>
        <end position="571"/>
    </location>
</feature>
<dbReference type="HOGENOM" id="CLU_374144_0_0_2"/>
<dbReference type="InterPro" id="IPR023827">
    <property type="entry name" value="Peptidase_S8_Asp-AS"/>
</dbReference>
<dbReference type="RefSeq" id="WP_011447535.1">
    <property type="nucleotide sequence ID" value="NC_007796.1"/>
</dbReference>
<dbReference type="InterPro" id="IPR036852">
    <property type="entry name" value="Peptidase_S8/S53_dom_sf"/>
</dbReference>
<evidence type="ECO:0000259" key="9">
    <source>
        <dbReference type="Pfam" id="PF22148"/>
    </source>
</evidence>
<dbReference type="PROSITE" id="PS00137">
    <property type="entry name" value="SUBTILASE_HIS"/>
    <property type="match status" value="1"/>
</dbReference>
<dbReference type="InterPro" id="IPR022398">
    <property type="entry name" value="Peptidase_S8_His-AS"/>
</dbReference>
<evidence type="ECO:0000256" key="5">
    <source>
        <dbReference type="PROSITE-ProRule" id="PRU01240"/>
    </source>
</evidence>
<keyword evidence="4 5" id="KW-0720">Serine protease</keyword>
<dbReference type="GO" id="GO:0004252">
    <property type="term" value="F:serine-type endopeptidase activity"/>
    <property type="evidence" value="ECO:0007669"/>
    <property type="project" value="UniProtKB-UniRule"/>
</dbReference>
<dbReference type="GeneID" id="25393444"/>
<evidence type="ECO:0000313" key="11">
    <source>
        <dbReference type="Proteomes" id="UP000001941"/>
    </source>
</evidence>
<dbReference type="Pfam" id="PF00082">
    <property type="entry name" value="Peptidase_S8"/>
    <property type="match status" value="1"/>
</dbReference>
<evidence type="ECO:0000256" key="1">
    <source>
        <dbReference type="ARBA" id="ARBA00011073"/>
    </source>
</evidence>
<feature type="domain" description="Fervidolysin-like N-terminal prodomain" evidence="9">
    <location>
        <begin position="54"/>
        <end position="134"/>
    </location>
</feature>
<feature type="region of interest" description="Disordered" evidence="7">
    <location>
        <begin position="489"/>
        <end position="571"/>
    </location>
</feature>
<accession>Q2FLP8</accession>
<feature type="compositionally biased region" description="Low complexity" evidence="7">
    <location>
        <begin position="510"/>
        <end position="536"/>
    </location>
</feature>
<feature type="domain" description="Peptidase S8/S53" evidence="8">
    <location>
        <begin position="205"/>
        <end position="456"/>
    </location>
</feature>
<name>Q2FLP8_METHJ</name>
<dbReference type="Proteomes" id="UP000001941">
    <property type="component" value="Chromosome"/>
</dbReference>
<dbReference type="InterPro" id="IPR054399">
    <property type="entry name" value="Fervidolysin-like_N_prodom"/>
</dbReference>
<dbReference type="EMBL" id="CP000254">
    <property type="protein sequence ID" value="ABD40248.1"/>
    <property type="molecule type" value="Genomic_DNA"/>
</dbReference>
<dbReference type="SUPFAM" id="SSF52743">
    <property type="entry name" value="Subtilisin-like"/>
    <property type="match status" value="1"/>
</dbReference>
<dbReference type="PROSITE" id="PS00138">
    <property type="entry name" value="SUBTILASE_SER"/>
    <property type="match status" value="1"/>
</dbReference>
<feature type="active site" description="Charge relay system" evidence="5">
    <location>
        <position position="213"/>
    </location>
</feature>
<dbReference type="PANTHER" id="PTHR43806">
    <property type="entry name" value="PEPTIDASE S8"/>
    <property type="match status" value="1"/>
</dbReference>
<dbReference type="OrthoDB" id="112449at2157"/>
<evidence type="ECO:0000256" key="3">
    <source>
        <dbReference type="ARBA" id="ARBA00022801"/>
    </source>
</evidence>
<evidence type="ECO:0000313" key="10">
    <source>
        <dbReference type="EMBL" id="ABD40248.1"/>
    </source>
</evidence>
<dbReference type="Pfam" id="PF22148">
    <property type="entry name" value="Fervidolysin_NPro-like"/>
    <property type="match status" value="1"/>
</dbReference>
<evidence type="ECO:0000259" key="8">
    <source>
        <dbReference type="Pfam" id="PF00082"/>
    </source>
</evidence>
<evidence type="ECO:0000256" key="7">
    <source>
        <dbReference type="SAM" id="MobiDB-lite"/>
    </source>
</evidence>
<keyword evidence="11" id="KW-1185">Reference proteome</keyword>
<feature type="active site" description="Charge relay system" evidence="5">
    <location>
        <position position="424"/>
    </location>
</feature>
<dbReference type="PANTHER" id="PTHR43806:SF11">
    <property type="entry name" value="CEREVISIN-RELATED"/>
    <property type="match status" value="1"/>
</dbReference>
<feature type="active site" description="Charge relay system" evidence="5">
    <location>
        <position position="267"/>
    </location>
</feature>
<dbReference type="MEROPS" id="S08.130"/>
<dbReference type="EnsemblBacteria" id="ABD40248">
    <property type="protein sequence ID" value="ABD40248"/>
    <property type="gene ID" value="Mhun_0486"/>
</dbReference>
<keyword evidence="3 5" id="KW-0378">Hydrolase</keyword>
<comment type="similarity">
    <text evidence="1 5 6">Belongs to the peptidase S8 family.</text>
</comment>
<dbReference type="InParanoid" id="Q2FLP8"/>
<dbReference type="CDD" id="cd07473">
    <property type="entry name" value="Peptidases_S8_Subtilisin_like"/>
    <property type="match status" value="1"/>
</dbReference>